<keyword evidence="1" id="KW-0833">Ubl conjugation pathway</keyword>
<dbReference type="GO" id="GO:0005737">
    <property type="term" value="C:cytoplasm"/>
    <property type="evidence" value="ECO:0007669"/>
    <property type="project" value="TreeGrafter"/>
</dbReference>
<dbReference type="OrthoDB" id="15304at2759"/>
<evidence type="ECO:0000256" key="1">
    <source>
        <dbReference type="RuleBase" id="RU366018"/>
    </source>
</evidence>
<feature type="compositionally biased region" description="Polar residues" evidence="2">
    <location>
        <begin position="66"/>
        <end position="75"/>
    </location>
</feature>
<feature type="domain" description="E3 ubiquitin-protein ligase UBR-like C-terminal" evidence="3">
    <location>
        <begin position="1595"/>
        <end position="1620"/>
    </location>
</feature>
<feature type="domain" description="E3 ubiquitin-protein ligase UBR-like C-terminal" evidence="3">
    <location>
        <begin position="729"/>
        <end position="759"/>
    </location>
</feature>
<sequence length="1958" mass="217642">MAWTFKLSNVHILYSAVIFQQKQGNTLRRKAKERQKKLMEQFANKQKAFMEQNKEADISDDDPKPSLSSESQNDSYIPGEEKEYECVICGHSSPSTEDKTIGLVVLMQATSVLGHRLQTDTPIELPVDGGKFKFHPVTCASMHRKRLKTLFEHFDETSCQMSINIGWEGGVLVQTCGHYLHLDCHSSYVASLRTQQLTQNLAVNKGEYWCPLCRQLANSVIPIIPEESRYTLVKPVTKDKVQMVKDIAEMMVTRPITPRSSAVTKTMGSVMEDLTNTTYSVFKTYTNSHTSESVLLFVCSVARTNLEVECLQRCGNLSKHTSALRKHSFLPLMHVLSMHSKILTTKPYTDVWSHITGIGLTEQSNSVSVYLKDVPLLLRDPTAILIQLILTLPSTIEKEHYQLIVKMLYNVIFIQALVSTSCKFTAEEREAWRKKGRPVPFQTLEGTLSHVITRLEVSRLYDDIDMIDKDIPAICQSVWSPQSVDYAVQDYCLPFLKTASLIRFHLFEEEFPPPKEDATEFQILISYLGLYNGFDSSSATCLNWLIEEPMTLTRLWCSELVNFINEQPTDSKDIDKDIIYYNWRSDLVSSSALSINSQQILKSDLVSSSASCCQQQSSYKVSSGRMKCYHLYNLRSVVSSSALSINSQQILNSVPKDPALCLVCGQYLCFRQSCCQQQSSYECVHVSEMLCICVVVYPRILLSVLYVDSTSVLDSHVVNNKVVMSVYISVPKDPALCLVCGQYLCFRQSCCQQQSSYECVHQFTQGSSSVLYVDSTSVLDSHVVNNKVVMSVYISVVNNKVSLVCGQYLCFRQSVVNNPRIQLSVLYVDSTSVLDSHVVNNKVVMSVYISLPKDPALCLVCGQFVLDSHVVNNKVVMSVYINLPKDPALCLVCGQYLCFRQSCCQQQSSYECVHVSEVLCICVVVLPKDPALCLVCGQYLCFRQSCCQQQSSYECVHVSEMLCICVVVTKDPALCLVCGQYLCFRQSCCQQQSSYECGTLVTQGSCSLSCMWTVPVFRQSCCQQQSSYGCVHVSEVFVFVLLPQDPALCLVCGQYSVLDSHVVNNNLPKDPALCLVCGQYLCFRQSCCQQQSSYECVHQCTKDPALCLVCGQYSVLDSHVVNNKVVMSVHFTKDPAVWTVLDNKVVMSDSTYVLDPVQCCQQIKAVANGVCTLVHPDPALCLVCGRYSVLDSRVVNNKVVMSVYMWGENVMYLCSSLPKDPALCLVCGQTSVLDSHVVNNKVVMSVYINLPKDPALCLVCGQHSPVSVYSVFRQSCCQQQSSYECTLYPGSCSLHTCVVTSVLDSHVVNNKVVIVCTYSEVLCICVSVPKDPALSVLYVDSTSVLDSHVCQQQSSYECVHQFTHDPALSFGVPLVLDSHVVNNKGYECTCKECLVVYPRILLSVLYVDNASVLDSHVVNNKVVMSVYISVPKDPALCLVCGQYSVLDTSCCQQQSSYECVHFTQGSCSLSCMWTVPPVLDSHVVNNKVVMSVYISVPKDPALSCMWTVPLFKQLTLVNNKVVMSVYISVPKDPALSCMWTSTSVLDSHVVNNKVVMSVYISVPKDPALCLVCGQYLCLDSHVVNNKVVMSVYISVPKDPALCLVCGQYLCFRQSCCQQQSSYEWTSVYPGIQLSVLYVDSTSVLDSHVVNNKVVMSVYISVPKDPALCLVCGQYSVLDSHVVNKAEAMSVYMNSVPKDPALSCVDSTSVLDSHVVNNKVVMSVYIDSHVVNNNSHVVNNKAVMSVYISEMLCICSSSVPNDPALCLVCGHSVPMILSPVLYVDSTLVLDSHVVNKQSSYECVHQYPRIHSVLYVDSPAHVVCLVCSRTDPLSVLDSHVVNNKVVMSVYISVPKDPALCLVCGQYSVLDSHVVNNKVVMSVYISVPKDPALCLVCGQYLCFRQSCCQQQSSYECVHVSEMLCICVAVYPRILLSVLYVDSTSVLDSHVVNNKVVMSVYM</sequence>
<keyword evidence="1" id="KW-0479">Metal-binding</keyword>
<dbReference type="GO" id="GO:0071596">
    <property type="term" value="P:ubiquitin-dependent protein catabolic process via the N-end rule pathway"/>
    <property type="evidence" value="ECO:0007669"/>
    <property type="project" value="UniProtKB-UniRule"/>
</dbReference>
<feature type="domain" description="E3 ubiquitin-protein ligase UBR-like C-terminal" evidence="3">
    <location>
        <begin position="1883"/>
        <end position="1913"/>
    </location>
</feature>
<proteinExistence type="inferred from homology"/>
<dbReference type="GO" id="GO:0000151">
    <property type="term" value="C:ubiquitin ligase complex"/>
    <property type="evidence" value="ECO:0007669"/>
    <property type="project" value="TreeGrafter"/>
</dbReference>
<evidence type="ECO:0000313" key="5">
    <source>
        <dbReference type="Proteomes" id="UP000683360"/>
    </source>
</evidence>
<dbReference type="Pfam" id="PF18995">
    <property type="entry name" value="PRT6_C"/>
    <property type="match status" value="4"/>
</dbReference>
<dbReference type="EMBL" id="CAJPWZ010000051">
    <property type="protein sequence ID" value="CAG2184967.1"/>
    <property type="molecule type" value="Genomic_DNA"/>
</dbReference>
<comment type="similarity">
    <text evidence="1">Belongs to the E3 ubiquitin-protein ligase UBR1-like family.</text>
</comment>
<reference evidence="4" key="1">
    <citation type="submission" date="2021-03" db="EMBL/GenBank/DDBJ databases">
        <authorList>
            <person name="Bekaert M."/>
        </authorList>
    </citation>
    <scope>NUCLEOTIDE SEQUENCE</scope>
</reference>
<keyword evidence="5" id="KW-1185">Reference proteome</keyword>
<dbReference type="EC" id="2.3.2.27" evidence="1"/>
<dbReference type="GO" id="GO:0016567">
    <property type="term" value="P:protein ubiquitination"/>
    <property type="evidence" value="ECO:0007669"/>
    <property type="project" value="UniProtKB-UniRule"/>
</dbReference>
<keyword evidence="1 4" id="KW-0808">Transferase</keyword>
<dbReference type="Proteomes" id="UP000683360">
    <property type="component" value="Unassembled WGS sequence"/>
</dbReference>
<dbReference type="GO" id="GO:0061630">
    <property type="term" value="F:ubiquitin protein ligase activity"/>
    <property type="evidence" value="ECO:0007669"/>
    <property type="project" value="UniProtKB-UniRule"/>
</dbReference>
<accession>A0A8S3PMV3</accession>
<dbReference type="PANTHER" id="PTHR21497">
    <property type="entry name" value="UBIQUITIN LIGASE E3 ALPHA-RELATED"/>
    <property type="match status" value="1"/>
</dbReference>
<feature type="region of interest" description="Disordered" evidence="2">
    <location>
        <begin position="52"/>
        <end position="77"/>
    </location>
</feature>
<dbReference type="GO" id="GO:0008270">
    <property type="term" value="F:zinc ion binding"/>
    <property type="evidence" value="ECO:0007669"/>
    <property type="project" value="UniProtKB-UniRule"/>
</dbReference>
<gene>
    <name evidence="4" type="ORF">MEDL_581</name>
</gene>
<keyword evidence="4" id="KW-0012">Acyltransferase</keyword>
<comment type="catalytic activity">
    <reaction evidence="1">
        <text>S-ubiquitinyl-[E2 ubiquitin-conjugating enzyme]-L-cysteine + [acceptor protein]-L-lysine = [E2 ubiquitin-conjugating enzyme]-L-cysteine + N(6)-ubiquitinyl-[acceptor protein]-L-lysine.</text>
        <dbReference type="EC" id="2.3.2.27"/>
    </reaction>
</comment>
<dbReference type="InterPro" id="IPR044046">
    <property type="entry name" value="E3_ligase_UBR-like_C"/>
</dbReference>
<name>A0A8S3PMV3_MYTED</name>
<comment type="function">
    <text evidence="1">Ubiquitin ligase protein which is a component of the N-end rule pathway. Recognizes and binds to proteins bearing specific N-terminal residues that are destabilizing according to the N-end rule, leading to their ubiquitination and subsequent degradation.</text>
</comment>
<evidence type="ECO:0000259" key="3">
    <source>
        <dbReference type="Pfam" id="PF18995"/>
    </source>
</evidence>
<feature type="domain" description="E3 ubiquitin-protein ligase UBR-like C-terminal" evidence="3">
    <location>
        <begin position="275"/>
        <end position="683"/>
    </location>
</feature>
<feature type="compositionally biased region" description="Basic and acidic residues" evidence="2">
    <location>
        <begin position="52"/>
        <end position="64"/>
    </location>
</feature>
<comment type="caution">
    <text evidence="4">The sequence shown here is derived from an EMBL/GenBank/DDBJ whole genome shotgun (WGS) entry which is preliminary data.</text>
</comment>
<keyword evidence="1" id="KW-0862">Zinc</keyword>
<evidence type="ECO:0000256" key="2">
    <source>
        <dbReference type="SAM" id="MobiDB-lite"/>
    </source>
</evidence>
<dbReference type="PANTHER" id="PTHR21497:SF39">
    <property type="entry name" value="E3 UBIQUITIN-PROTEIN LIGASE UBR3"/>
    <property type="match status" value="1"/>
</dbReference>
<keyword evidence="1" id="KW-0863">Zinc-finger</keyword>
<comment type="pathway">
    <text evidence="1">Protein modification; protein ubiquitination.</text>
</comment>
<evidence type="ECO:0000313" key="4">
    <source>
        <dbReference type="EMBL" id="CAG2184967.1"/>
    </source>
</evidence>
<organism evidence="4 5">
    <name type="scientific">Mytilus edulis</name>
    <name type="common">Blue mussel</name>
    <dbReference type="NCBI Taxonomy" id="6550"/>
    <lineage>
        <taxon>Eukaryota</taxon>
        <taxon>Metazoa</taxon>
        <taxon>Spiralia</taxon>
        <taxon>Lophotrochozoa</taxon>
        <taxon>Mollusca</taxon>
        <taxon>Bivalvia</taxon>
        <taxon>Autobranchia</taxon>
        <taxon>Pteriomorphia</taxon>
        <taxon>Mytilida</taxon>
        <taxon>Mytiloidea</taxon>
        <taxon>Mytilidae</taxon>
        <taxon>Mytilinae</taxon>
        <taxon>Mytilus</taxon>
    </lineage>
</organism>
<dbReference type="InterPro" id="IPR039164">
    <property type="entry name" value="UBR1-like"/>
</dbReference>
<protein>
    <recommendedName>
        <fullName evidence="1">E3 ubiquitin-protein ligase</fullName>
        <ecNumber evidence="1">2.3.2.27</ecNumber>
    </recommendedName>
</protein>